<name>A0A384WK90_9CAUD</name>
<dbReference type="Proteomes" id="UP000259921">
    <property type="component" value="Segment"/>
</dbReference>
<dbReference type="EMBL" id="MF754116">
    <property type="protein sequence ID" value="ATI19504.1"/>
    <property type="molecule type" value="Genomic_DNA"/>
</dbReference>
<evidence type="ECO:0000313" key="1">
    <source>
        <dbReference type="EMBL" id="ATI19504.1"/>
    </source>
</evidence>
<accession>A0A384WK90</accession>
<evidence type="ECO:0000313" key="2">
    <source>
        <dbReference type="Proteomes" id="UP000259921"/>
    </source>
</evidence>
<protein>
    <submittedName>
        <fullName evidence="1">Uncharacterized protein</fullName>
    </submittedName>
</protein>
<reference evidence="1 2" key="1">
    <citation type="submission" date="2017-08" db="EMBL/GenBank/DDBJ databases">
        <title>Complete genome sequence of bacteriophage vB_VpaS_KF6.</title>
        <authorList>
            <person name="Yu J."/>
            <person name="Kwak S.-J."/>
            <person name="Lim J.-A."/>
            <person name="Chang H.-J."/>
        </authorList>
    </citation>
    <scope>NUCLEOTIDE SEQUENCE [LARGE SCALE GENOMIC DNA]</scope>
</reference>
<gene>
    <name evidence="1" type="ORF">KF6_096</name>
</gene>
<proteinExistence type="predicted"/>
<sequence length="158" mass="17880">MAILFDVTIDGCSDQAAIEWARGFVFAEVETQDRPLPRHSKKVAIVDGVIVHYDFAADYYFFEECSGSDQDTKLCALDPANQENVDRFLEHADRFHVAQKADQIDSTIKTRLVKAGHYEKAVYYWRKLPLGEKINIDRALPGTMDGYPSESQFGGIDK</sequence>
<organism evidence="1 2">
    <name type="scientific">Vibrio phage vB_VpaS_KF6</name>
    <dbReference type="NCBI Taxonomy" id="2041477"/>
    <lineage>
        <taxon>Viruses</taxon>
        <taxon>Duplodnaviria</taxon>
        <taxon>Heunggongvirae</taxon>
        <taxon>Uroviricota</taxon>
        <taxon>Caudoviricetes</taxon>
        <taxon>Mardecavirus</taxon>
        <taxon>Mardecavirus SSP002</taxon>
    </lineage>
</organism>